<name>A0A6J7FC77_9ZZZZ</name>
<feature type="region of interest" description="Disordered" evidence="1">
    <location>
        <begin position="224"/>
        <end position="310"/>
    </location>
</feature>
<organism evidence="2">
    <name type="scientific">freshwater metagenome</name>
    <dbReference type="NCBI Taxonomy" id="449393"/>
    <lineage>
        <taxon>unclassified sequences</taxon>
        <taxon>metagenomes</taxon>
        <taxon>ecological metagenomes</taxon>
    </lineage>
</organism>
<evidence type="ECO:0000256" key="1">
    <source>
        <dbReference type="SAM" id="MobiDB-lite"/>
    </source>
</evidence>
<dbReference type="AlphaFoldDB" id="A0A6J7FC77"/>
<dbReference type="EMBL" id="CAFBMK010000004">
    <property type="protein sequence ID" value="CAB4893036.1"/>
    <property type="molecule type" value="Genomic_DNA"/>
</dbReference>
<sequence>MASSATITRPSAGSRTQVLPPSLAAARARGFTVRPAPTPPRAPWAPAPRRHTPDELVVLLGVAVARRGIKNTVDVGVFAACHALLVHVRRQAATAARGRRGNGATARTSSSLLVRSLASTMGWDTTRDRWEDRDVHQSSVRRWLRDLQAAQLLRVDVVLDEEGQERAIDVTLLEAPWIPDEWLADARRRLAHWRTRYGQHFERSRRAGPIMAALAASRKAIADRYAGPPAGRRKTRSRGIENESGTPPWGAKAKTKPKMRKQLRRKASCGASARAQAREGNTRNQAPSDQTLRPTQNADPTPFGSEEWESGADLESLELRVAARKQRALELRSLVLGQLADSERIVRNHAPTPEVPLPALPPLRRAIAGRLVGVDDLAAGVPIPGLGDRYVRRLHAAAARWVHFAPAGAPTPAVGLLELAEQMPGRSIAELVRHFARRAGAMRDDAKTNGPAAQQRLDAVVRRARRDPAGTLQAWPSWLRRDGDRPVRGGDWERFLQVHRLPTDHELADPQTRRWLRDATALWFGTPLAAVELTDPAGHYVYVPLHAPSLRRRGDRTRSPWRSTTPRRRGRA</sequence>
<evidence type="ECO:0000313" key="2">
    <source>
        <dbReference type="EMBL" id="CAB4893036.1"/>
    </source>
</evidence>
<reference evidence="2" key="1">
    <citation type="submission" date="2020-05" db="EMBL/GenBank/DDBJ databases">
        <authorList>
            <person name="Chiriac C."/>
            <person name="Salcher M."/>
            <person name="Ghai R."/>
            <person name="Kavagutti S V."/>
        </authorList>
    </citation>
    <scope>NUCLEOTIDE SEQUENCE</scope>
</reference>
<protein>
    <submittedName>
        <fullName evidence="2">Unannotated protein</fullName>
    </submittedName>
</protein>
<proteinExistence type="predicted"/>
<feature type="region of interest" description="Disordered" evidence="1">
    <location>
        <begin position="552"/>
        <end position="572"/>
    </location>
</feature>
<feature type="compositionally biased region" description="Polar residues" evidence="1">
    <location>
        <begin position="282"/>
        <end position="299"/>
    </location>
</feature>
<feature type="compositionally biased region" description="Basic residues" evidence="1">
    <location>
        <begin position="253"/>
        <end position="267"/>
    </location>
</feature>
<feature type="compositionally biased region" description="Pro residues" evidence="1">
    <location>
        <begin position="36"/>
        <end position="46"/>
    </location>
</feature>
<accession>A0A6J7FC77</accession>
<gene>
    <name evidence="2" type="ORF">UFOPK3564_00131</name>
</gene>
<feature type="compositionally biased region" description="Polar residues" evidence="1">
    <location>
        <begin position="1"/>
        <end position="19"/>
    </location>
</feature>
<feature type="region of interest" description="Disordered" evidence="1">
    <location>
        <begin position="1"/>
        <end position="49"/>
    </location>
</feature>